<name>A0A7Y9L1C7_9ACTN</name>
<dbReference type="AlphaFoldDB" id="A0A7Y9L1C7"/>
<organism evidence="1 2">
    <name type="scientific">Streptomyces fulvorobeus</name>
    <dbReference type="NCBI Taxonomy" id="284028"/>
    <lineage>
        <taxon>Bacteria</taxon>
        <taxon>Bacillati</taxon>
        <taxon>Actinomycetota</taxon>
        <taxon>Actinomycetes</taxon>
        <taxon>Kitasatosporales</taxon>
        <taxon>Streptomycetaceae</taxon>
        <taxon>Streptomyces</taxon>
    </lineage>
</organism>
<reference evidence="1 2" key="1">
    <citation type="submission" date="2020-07" db="EMBL/GenBank/DDBJ databases">
        <title>Sequencing the genomes of 1000 actinobacteria strains.</title>
        <authorList>
            <person name="Klenk H.-P."/>
        </authorList>
    </citation>
    <scope>NUCLEOTIDE SEQUENCE [LARGE SCALE GENOMIC DNA]</scope>
    <source>
        <strain evidence="1 2">DSM 41455</strain>
    </source>
</reference>
<dbReference type="RefSeq" id="WP_179764464.1">
    <property type="nucleotide sequence ID" value="NZ_BAAAUE010000015.1"/>
</dbReference>
<proteinExistence type="predicted"/>
<sequence length="398" mass="43704">MNPHPTTPARWEPPDPKQLPELRAELLDHYSSEPAMLSMRQALSAGRGVIVPEVPGMDAAPDAVAAQILIASERHRLADAHLYYATADMTALALAAAASPPREKVSRERPPAESGLIVFAEPIGGYVEDVGAALASTMAARPGVDAKVTTPIVAVSWSQWTPDAVQLDQGAIRWFWNRLGHGVTGIPRTYRGLWLTFYSPSGLFSGLAPDTILGTMGDGSAMTAGMITSQRRQAALNWDNETLLTEGAPFAQARPDTTDAWTHVLYTAWQLMADTGRTRWTETQQIPRPRAGAKRDARQGVTAPATVHVVNVHTTRRPPRQRAAEDAVASTGRREPQWSCRWPVSPHRRDHCMNPARHAEGDCRHEDRLIPGYVKGPEDKPLKVSDTVHLWDHQPEQQ</sequence>
<evidence type="ECO:0000313" key="2">
    <source>
        <dbReference type="Proteomes" id="UP000530403"/>
    </source>
</evidence>
<accession>A0A7Y9L1C7</accession>
<dbReference type="EMBL" id="JACCCF010000002">
    <property type="protein sequence ID" value="NYE44878.1"/>
    <property type="molecule type" value="Genomic_DNA"/>
</dbReference>
<evidence type="ECO:0000313" key="1">
    <source>
        <dbReference type="EMBL" id="NYE44878.1"/>
    </source>
</evidence>
<comment type="caution">
    <text evidence="1">The sequence shown here is derived from an EMBL/GenBank/DDBJ whole genome shotgun (WGS) entry which is preliminary data.</text>
</comment>
<dbReference type="Proteomes" id="UP000530403">
    <property type="component" value="Unassembled WGS sequence"/>
</dbReference>
<gene>
    <name evidence="1" type="ORF">HEB29_005992</name>
</gene>
<protein>
    <submittedName>
        <fullName evidence="1">Uncharacterized protein</fullName>
    </submittedName>
</protein>